<dbReference type="EC" id="3.2.1.28" evidence="3"/>
<keyword evidence="7" id="KW-0326">Glycosidase</keyword>
<evidence type="ECO:0000313" key="14">
    <source>
        <dbReference type="EMBL" id="AXC12019.1"/>
    </source>
</evidence>
<reference evidence="14 15" key="1">
    <citation type="journal article" date="2018" name="Front. Microbiol.">
        <title>Hydrolytic Capabilities as a Key to Environmental Success: Chitinolytic and Cellulolytic Acidobacteria From Acidic Sub-arctic Soils and Boreal Peatlands.</title>
        <authorList>
            <person name="Belova S.E."/>
            <person name="Ravin N.V."/>
            <person name="Pankratov T.A."/>
            <person name="Rakitin A.L."/>
            <person name="Ivanova A.A."/>
            <person name="Beletsky A.V."/>
            <person name="Mardanov A.V."/>
            <person name="Sinninghe Damste J.S."/>
            <person name="Dedysh S.N."/>
        </authorList>
    </citation>
    <scope>NUCLEOTIDE SEQUENCE [LARGE SCALE GENOMIC DNA]</scope>
    <source>
        <strain evidence="14 15">SBC82</strain>
    </source>
</reference>
<evidence type="ECO:0000256" key="4">
    <source>
        <dbReference type="ARBA" id="ARBA00019905"/>
    </source>
</evidence>
<evidence type="ECO:0000256" key="10">
    <source>
        <dbReference type="ARBA" id="ARBA00053030"/>
    </source>
</evidence>
<dbReference type="InterPro" id="IPR011613">
    <property type="entry name" value="GH15-like"/>
</dbReference>
<evidence type="ECO:0000256" key="5">
    <source>
        <dbReference type="ARBA" id="ARBA00022801"/>
    </source>
</evidence>
<gene>
    <name evidence="14" type="ORF">ACPOL_2706</name>
</gene>
<dbReference type="Pfam" id="PF19291">
    <property type="entry name" value="TREH_N"/>
    <property type="match status" value="1"/>
</dbReference>
<dbReference type="GO" id="GO:0004555">
    <property type="term" value="F:alpha,alpha-trehalase activity"/>
    <property type="evidence" value="ECO:0007669"/>
    <property type="project" value="UniProtKB-EC"/>
</dbReference>
<dbReference type="AlphaFoldDB" id="A0A2Z5FYR5"/>
<dbReference type="PANTHER" id="PTHR31616:SF0">
    <property type="entry name" value="GLUCAN 1,4-ALPHA-GLUCOSIDASE"/>
    <property type="match status" value="1"/>
</dbReference>
<dbReference type="InterPro" id="IPR012341">
    <property type="entry name" value="6hp_glycosidase-like_sf"/>
</dbReference>
<accession>A0A2Z5FYR5</accession>
<name>A0A2Z5FYR5_9BACT</name>
<dbReference type="OrthoDB" id="3902805at2"/>
<comment type="similarity">
    <text evidence="2">Belongs to the glycosyl hydrolase 15 family.</text>
</comment>
<keyword evidence="5" id="KW-0378">Hydrolase</keyword>
<comment type="pathway">
    <text evidence="11">Glycan degradation; trehalose degradation; D-glucose from alpha,alpha-trehalose: step 1/1.</text>
</comment>
<dbReference type="Pfam" id="PF00723">
    <property type="entry name" value="Glyco_hydro_15"/>
    <property type="match status" value="1"/>
</dbReference>
<evidence type="ECO:0000313" key="15">
    <source>
        <dbReference type="Proteomes" id="UP000253606"/>
    </source>
</evidence>
<evidence type="ECO:0000256" key="8">
    <source>
        <dbReference type="ARBA" id="ARBA00030473"/>
    </source>
</evidence>
<sequence length="641" mass="71855">MLIEEYALIGDGRTAALVGRDGSIDWLCWPTFASAACFAKLLGSEQNGFWKLAPTNPKWKVARRYQPHTLILETCFETSTGSVQVLDYMPVRSAHSQIIRTVKGLSGRVKMLGVLALRFDNGSAVPWVTRTKLGMRAVAGPDAVELQTNAPLEGKSLRTASEFIVGQGESVDFVLTYKGFDGYRARSSGAPVHVQKAYDETRRLWTTWAEKCAYDGPHREMVVRSLITLKALIYRPTGAIVAAPTTSLPEAMGGTRNWDYRYCWLRDTTFTLLVLINSGYKQEARDWMDWLQRSVAGSPEQIQIMYGISGERTLLEYEVSLPGYENSAPVRIGNAAAQQLQLDTYGEVLDAFFWTYASLGDRNRSRDFRLLRRIVEHLETLWEQADEGIWEVRGGPQHFTYSKVMTWVAFDRAIKIAEKVSFETPVKRWRQIRDTIHAEVCTREFDPSQNSFVQHYETKQLDASALLIALVGFLPPQDPRVLGTISAIEGKLMEGGLVMRYDNRESNDGLPDEEGKFLACSFWLVSNLKLIGRDEDARKLFENLLKLANETGLLSEEYDTARKRLVGNFPQAFSHIALVGAAYHLADAGKQRQQASVARNTGLKPSTAVRLKGRRKAAGLVLREAQGLSNTAHPEPSSKEE</sequence>
<evidence type="ECO:0000256" key="3">
    <source>
        <dbReference type="ARBA" id="ARBA00012757"/>
    </source>
</evidence>
<feature type="domain" description="GH15-like" evidence="12">
    <location>
        <begin position="216"/>
        <end position="582"/>
    </location>
</feature>
<evidence type="ECO:0000259" key="12">
    <source>
        <dbReference type="Pfam" id="PF00723"/>
    </source>
</evidence>
<keyword evidence="15" id="KW-1185">Reference proteome</keyword>
<dbReference type="Proteomes" id="UP000253606">
    <property type="component" value="Chromosome"/>
</dbReference>
<dbReference type="EMBL" id="CP030840">
    <property type="protein sequence ID" value="AXC12019.1"/>
    <property type="molecule type" value="Genomic_DNA"/>
</dbReference>
<keyword evidence="6" id="KW-0119">Carbohydrate metabolism</keyword>
<dbReference type="GO" id="GO:0005993">
    <property type="term" value="P:trehalose catabolic process"/>
    <property type="evidence" value="ECO:0007669"/>
    <property type="project" value="UniProtKB-ARBA"/>
</dbReference>
<comment type="catalytic activity">
    <reaction evidence="1">
        <text>alpha,alpha-trehalose + H2O = alpha-D-glucose + beta-D-glucose</text>
        <dbReference type="Rhea" id="RHEA:32675"/>
        <dbReference type="ChEBI" id="CHEBI:15377"/>
        <dbReference type="ChEBI" id="CHEBI:15903"/>
        <dbReference type="ChEBI" id="CHEBI:16551"/>
        <dbReference type="ChEBI" id="CHEBI:17925"/>
        <dbReference type="EC" id="3.2.1.28"/>
    </reaction>
</comment>
<comment type="cofactor">
    <cofactor evidence="10">
        <name>phosphate</name>
        <dbReference type="ChEBI" id="CHEBI:43474"/>
    </cofactor>
</comment>
<feature type="domain" description="Trehalase-like N-terminal" evidence="13">
    <location>
        <begin position="3"/>
        <end position="146"/>
    </location>
</feature>
<dbReference type="InterPro" id="IPR008928">
    <property type="entry name" value="6-hairpin_glycosidase_sf"/>
</dbReference>
<evidence type="ECO:0000256" key="6">
    <source>
        <dbReference type="ARBA" id="ARBA00023277"/>
    </source>
</evidence>
<dbReference type="SUPFAM" id="SSF48208">
    <property type="entry name" value="Six-hairpin glycosidases"/>
    <property type="match status" value="1"/>
</dbReference>
<evidence type="ECO:0000259" key="13">
    <source>
        <dbReference type="Pfam" id="PF19291"/>
    </source>
</evidence>
<dbReference type="InterPro" id="IPR045582">
    <property type="entry name" value="Trehalase-like_N"/>
</dbReference>
<evidence type="ECO:0000256" key="9">
    <source>
        <dbReference type="ARBA" id="ARBA00031637"/>
    </source>
</evidence>
<protein>
    <recommendedName>
        <fullName evidence="4">Trehalase</fullName>
        <ecNumber evidence="3">3.2.1.28</ecNumber>
    </recommendedName>
    <alternativeName>
        <fullName evidence="8">Alpha,alpha-trehalase</fullName>
    </alternativeName>
    <alternativeName>
        <fullName evidence="9">Alpha,alpha-trehalose glucohydrolase</fullName>
    </alternativeName>
</protein>
<dbReference type="Gene3D" id="1.50.10.10">
    <property type="match status" value="1"/>
</dbReference>
<proteinExistence type="inferred from homology"/>
<dbReference type="RefSeq" id="WP_114207350.1">
    <property type="nucleotide sequence ID" value="NZ_CP030840.1"/>
</dbReference>
<evidence type="ECO:0000256" key="11">
    <source>
        <dbReference type="ARBA" id="ARBA00060615"/>
    </source>
</evidence>
<dbReference type="PANTHER" id="PTHR31616">
    <property type="entry name" value="TREHALASE"/>
    <property type="match status" value="1"/>
</dbReference>
<evidence type="ECO:0000256" key="1">
    <source>
        <dbReference type="ARBA" id="ARBA00001576"/>
    </source>
</evidence>
<evidence type="ECO:0000256" key="7">
    <source>
        <dbReference type="ARBA" id="ARBA00023295"/>
    </source>
</evidence>
<dbReference type="FunFam" id="1.50.10.10:FF:000005">
    <property type="entry name" value="Glycosyl hydrolase, glucoamylase"/>
    <property type="match status" value="1"/>
</dbReference>
<dbReference type="KEGG" id="abas:ACPOL_2706"/>
<evidence type="ECO:0000256" key="2">
    <source>
        <dbReference type="ARBA" id="ARBA00006188"/>
    </source>
</evidence>
<organism evidence="14 15">
    <name type="scientific">Acidisarcina polymorpha</name>
    <dbReference type="NCBI Taxonomy" id="2211140"/>
    <lineage>
        <taxon>Bacteria</taxon>
        <taxon>Pseudomonadati</taxon>
        <taxon>Acidobacteriota</taxon>
        <taxon>Terriglobia</taxon>
        <taxon>Terriglobales</taxon>
        <taxon>Acidobacteriaceae</taxon>
        <taxon>Acidisarcina</taxon>
    </lineage>
</organism>